<dbReference type="GO" id="GO:0006508">
    <property type="term" value="P:proteolysis"/>
    <property type="evidence" value="ECO:0007669"/>
    <property type="project" value="UniProtKB-KW"/>
</dbReference>
<evidence type="ECO:0000256" key="3">
    <source>
        <dbReference type="ARBA" id="ARBA00022692"/>
    </source>
</evidence>
<feature type="compositionally biased region" description="Basic and acidic residues" evidence="14">
    <location>
        <begin position="720"/>
        <end position="736"/>
    </location>
</feature>
<keyword evidence="10" id="KW-0675">Receptor</keyword>
<feature type="compositionally biased region" description="Low complexity" evidence="14">
    <location>
        <begin position="789"/>
        <end position="807"/>
    </location>
</feature>
<keyword evidence="2" id="KW-0645">Protease</keyword>
<dbReference type="InterPro" id="IPR009003">
    <property type="entry name" value="Peptidase_S1_PA"/>
</dbReference>
<dbReference type="PROSITE" id="PS50287">
    <property type="entry name" value="SRCR_2"/>
    <property type="match status" value="1"/>
</dbReference>
<evidence type="ECO:0000256" key="12">
    <source>
        <dbReference type="PROSITE-ProRule" id="PRU00124"/>
    </source>
</evidence>
<feature type="compositionally biased region" description="Polar residues" evidence="14">
    <location>
        <begin position="911"/>
        <end position="921"/>
    </location>
</feature>
<feature type="compositionally biased region" description="Low complexity" evidence="14">
    <location>
        <begin position="862"/>
        <end position="885"/>
    </location>
</feature>
<comment type="subcellular location">
    <subcellularLocation>
        <location evidence="1">Membrane</location>
        <topology evidence="1">Single-pass membrane protein</topology>
    </subcellularLocation>
</comment>
<evidence type="ECO:0000256" key="8">
    <source>
        <dbReference type="ARBA" id="ARBA00023136"/>
    </source>
</evidence>
<feature type="disulfide bond" evidence="12">
    <location>
        <begin position="1151"/>
        <end position="1169"/>
    </location>
</feature>
<dbReference type="SUPFAM" id="SSF50494">
    <property type="entry name" value="Trypsin-like serine proteases"/>
    <property type="match status" value="1"/>
</dbReference>
<keyword evidence="8 15" id="KW-0472">Membrane</keyword>
<dbReference type="Pfam" id="PF00057">
    <property type="entry name" value="Ldl_recept_a"/>
    <property type="match status" value="5"/>
</dbReference>
<feature type="compositionally biased region" description="Basic and acidic residues" evidence="14">
    <location>
        <begin position="265"/>
        <end position="280"/>
    </location>
</feature>
<dbReference type="InterPro" id="IPR002172">
    <property type="entry name" value="LDrepeatLR_classA_rpt"/>
</dbReference>
<name>A0AAE1FLF2_PETCI</name>
<keyword evidence="6" id="KW-0720">Serine protease</keyword>
<feature type="disulfide bond" evidence="12">
    <location>
        <begin position="1144"/>
        <end position="1156"/>
    </location>
</feature>
<reference evidence="18" key="1">
    <citation type="submission" date="2023-10" db="EMBL/GenBank/DDBJ databases">
        <title>Genome assemblies of two species of porcelain crab, Petrolisthes cinctipes and Petrolisthes manimaculis (Anomura: Porcellanidae).</title>
        <authorList>
            <person name="Angst P."/>
        </authorList>
    </citation>
    <scope>NUCLEOTIDE SEQUENCE</scope>
    <source>
        <strain evidence="18">PB745_01</strain>
        <tissue evidence="18">Gill</tissue>
    </source>
</reference>
<feature type="region of interest" description="Disordered" evidence="14">
    <location>
        <begin position="714"/>
        <end position="925"/>
    </location>
</feature>
<feature type="compositionally biased region" description="Polar residues" evidence="14">
    <location>
        <begin position="578"/>
        <end position="592"/>
    </location>
</feature>
<feature type="compositionally biased region" description="Low complexity" evidence="14">
    <location>
        <begin position="593"/>
        <end position="602"/>
    </location>
</feature>
<dbReference type="GO" id="GO:0043235">
    <property type="term" value="C:receptor complex"/>
    <property type="evidence" value="ECO:0007669"/>
    <property type="project" value="TreeGrafter"/>
</dbReference>
<evidence type="ECO:0000259" key="16">
    <source>
        <dbReference type="PROSITE" id="PS50240"/>
    </source>
</evidence>
<feature type="compositionally biased region" description="Low complexity" evidence="14">
    <location>
        <begin position="498"/>
        <end position="523"/>
    </location>
</feature>
<dbReference type="PANTHER" id="PTHR22722:SF14">
    <property type="entry name" value="MEGALIN, ISOFORM A"/>
    <property type="match status" value="1"/>
</dbReference>
<feature type="disulfide bond" evidence="12">
    <location>
        <begin position="1181"/>
        <end position="1193"/>
    </location>
</feature>
<feature type="compositionally biased region" description="Low complexity" evidence="14">
    <location>
        <begin position="543"/>
        <end position="568"/>
    </location>
</feature>
<feature type="region of interest" description="Disordered" evidence="14">
    <location>
        <begin position="1590"/>
        <end position="1653"/>
    </location>
</feature>
<feature type="disulfide bond" evidence="12">
    <location>
        <begin position="1188"/>
        <end position="1206"/>
    </location>
</feature>
<keyword evidence="7 15" id="KW-1133">Transmembrane helix</keyword>
<dbReference type="Gene3D" id="2.40.10.10">
    <property type="entry name" value="Trypsin-like serine proteases"/>
    <property type="match status" value="1"/>
</dbReference>
<dbReference type="Pfam" id="PF00089">
    <property type="entry name" value="Trypsin"/>
    <property type="match status" value="1"/>
</dbReference>
<keyword evidence="9 12" id="KW-1015">Disulfide bond</keyword>
<feature type="domain" description="Peptidase S1" evidence="16">
    <location>
        <begin position="1324"/>
        <end position="1569"/>
    </location>
</feature>
<evidence type="ECO:0000256" key="6">
    <source>
        <dbReference type="ARBA" id="ARBA00022825"/>
    </source>
</evidence>
<gene>
    <name evidence="18" type="ORF">Pcinc_018814</name>
</gene>
<feature type="disulfide bond" evidence="12">
    <location>
        <begin position="1200"/>
        <end position="1215"/>
    </location>
</feature>
<dbReference type="SMART" id="SM00192">
    <property type="entry name" value="LDLa"/>
    <property type="match status" value="5"/>
</dbReference>
<sequence>MTDRGGRRCLLFCAAMLVLTGAVIVAGLYGSGKLKKITDYGQGIQNGGLTGGNGATTSTASPVPECIRNAIELQFKIDNRRFKPEMADSNSDPFKELATALESKLKDVILGKDIRYNGKAEIVLKMMKFEPNNILTFAIGWYYYNPEESENLTPPLNVKVARERLLRHVTDGGGFLTQDYHIPPDSIVADCLLDKCLDMKDKCSHSCEFSYRTLRFNCSCPPNFKPHNTTYCVSSDKILTIEEIVNKVDNAILVDIRSETIVTEKPPESGEEDPKPDSGADHSNATVEGIPVALNTTINATVEGIPVASNTTINGTVEGVPVASNTTINATVEGIPVASNTTINATVEGVPVASNITINGTAVTETESGNGTHVVSTPQADNTTVVVGANVTINATDTVNLTNITTTGDITNITDAVSGSGIINVTDTNNGTVISNVTGVVHTTDSVADDKGTNVTEFTSTVDVNSTTEASVTLSTNVTESPVVITNATEVSNTTITPETSTSVTGVESSTATTNITTTTSHTSVEENEQTVETETVVDESSTEVNTTSHDTTVLTSSESTPTSENTTAGSIPVKPAETTTVSPDSDTSRNQTADTTTETTVNGTVSEAVTEGRPVNVTSETQQTEVEEVTADTPPVVEQTNTTKAANESVNGETLIEVGTGEKIPRPSPVNINSSFPEIYVSPGTRLEDIISFTNVSGKTGLFLDLSAIRPGDSPGDVRLQDMEEPDHPDIDASDHTSPANDTKRTDGESDTAVLVGDPHLDPSDSTSDSEVSPQGKEGIEKVHSDTVPETTTSSTTPTTTRAPTTQKPVVIVTARDPKIGDKNDEATDEEEDKRMVVTVVAYPNEENPIPANKTPPPVRTTTTTSTTTTTPTTTTTNSNATSTLQPPDDHEETASHEPQDEDKKEDSQVEQPDTSQSGIFGTIFDASGDLGIMVGNTSTTTTGSSSLPTTNTSELSSSPATTSVTAPVLLNTTAQGISETSRNASVSRVSSDDSELVWKFNKDVDATTAASATLPRVRCEEDEVECVNGTSTLGHCIPRSARCNSVPDCSDGSDEQDCKDNNCFGNFQCQDGDCIERLYVCDGITNCHDGDDELSCDKWECREDEFRCGGEGPAPCLPLWMQCDGQPDCADHSDEVNCTETCRASEFRCSEGWCIPQARTCDGRLDCHGGEDEKECGWCGLDEWECNVGGCVPIFRLCDGLRHCQDGSDEWHCVRIENTTRQLEVRSEKNRWMVVCGEGWTSQWSDRVCQQIGAGSSLSTELRRVVEAVPRPRVQLAQKAATHTHTALQYFLKDECSSDTLVHLSCDEHKCGHWKASDDGHFDGGIEMSAEAGVWPSLALLLKTHPNSNDTHTRGQSCTATIVAPSWVLAAYSCLAAKDGGLVPATWAVVSGVSSPAASTQFHHVRKMVHFPGVVRTGGLWAGDAVLLRLSSPLEMNRNTQPVCLPDSPPPPKANCVIAGWNRLHHGIGGESQFLHHLPEPILPMDSCNTTHYPGRLNPSHTCVEFNDTQHSPCHGDEGSPLMCQTESGVWRLEGLLTYHARCGLAQHPAIFTALHALQPWLSSTIGTPLATTTTTAAAAAVVVTTSTTSTTPSTTSTTTTTTTMSSTTTPTTTSTTTTPGPPSVGAEAGSNTTDLKEWLPPVSSPGNAPL</sequence>
<evidence type="ECO:0000256" key="4">
    <source>
        <dbReference type="ARBA" id="ARBA00022737"/>
    </source>
</evidence>
<feature type="compositionally biased region" description="Polar residues" evidence="14">
    <location>
        <begin position="765"/>
        <end position="774"/>
    </location>
</feature>
<dbReference type="GO" id="GO:0004252">
    <property type="term" value="F:serine-type endopeptidase activity"/>
    <property type="evidence" value="ECO:0007669"/>
    <property type="project" value="InterPro"/>
</dbReference>
<feature type="compositionally biased region" description="Acidic residues" evidence="14">
    <location>
        <begin position="526"/>
        <end position="542"/>
    </location>
</feature>
<feature type="disulfide bond" evidence="12">
    <location>
        <begin position="1163"/>
        <end position="1178"/>
    </location>
</feature>
<accession>A0AAE1FLF2</accession>
<dbReference type="InterPro" id="IPR001190">
    <property type="entry name" value="SRCR"/>
</dbReference>
<feature type="region of interest" description="Disordered" evidence="14">
    <location>
        <begin position="262"/>
        <end position="285"/>
    </location>
</feature>
<organism evidence="18 19">
    <name type="scientific">Petrolisthes cinctipes</name>
    <name type="common">Flat porcelain crab</name>
    <dbReference type="NCBI Taxonomy" id="88211"/>
    <lineage>
        <taxon>Eukaryota</taxon>
        <taxon>Metazoa</taxon>
        <taxon>Ecdysozoa</taxon>
        <taxon>Arthropoda</taxon>
        <taxon>Crustacea</taxon>
        <taxon>Multicrustacea</taxon>
        <taxon>Malacostraca</taxon>
        <taxon>Eumalacostraca</taxon>
        <taxon>Eucarida</taxon>
        <taxon>Decapoda</taxon>
        <taxon>Pleocyemata</taxon>
        <taxon>Anomura</taxon>
        <taxon>Galatheoidea</taxon>
        <taxon>Porcellanidae</taxon>
        <taxon>Petrolisthes</taxon>
    </lineage>
</organism>
<dbReference type="PANTHER" id="PTHR22722">
    <property type="entry name" value="LOW-DENSITY LIPOPROTEIN RECEPTOR-RELATED PROTEIN 2-RELATED"/>
    <property type="match status" value="1"/>
</dbReference>
<feature type="compositionally biased region" description="Basic and acidic residues" evidence="14">
    <location>
        <begin position="779"/>
        <end position="788"/>
    </location>
</feature>
<evidence type="ECO:0000256" key="11">
    <source>
        <dbReference type="ARBA" id="ARBA00023180"/>
    </source>
</evidence>
<evidence type="ECO:0000256" key="2">
    <source>
        <dbReference type="ARBA" id="ARBA00022670"/>
    </source>
</evidence>
<evidence type="ECO:0000256" key="10">
    <source>
        <dbReference type="ARBA" id="ARBA00023170"/>
    </source>
</evidence>
<evidence type="ECO:0000313" key="18">
    <source>
        <dbReference type="EMBL" id="KAK3876402.1"/>
    </source>
</evidence>
<evidence type="ECO:0000256" key="7">
    <source>
        <dbReference type="ARBA" id="ARBA00022989"/>
    </source>
</evidence>
<dbReference type="InterPro" id="IPR051221">
    <property type="entry name" value="LDLR-related"/>
</dbReference>
<comment type="caution">
    <text evidence="18">The sequence shown here is derived from an EMBL/GenBank/DDBJ whole genome shotgun (WGS) entry which is preliminary data.</text>
</comment>
<dbReference type="Pfam" id="PF15494">
    <property type="entry name" value="SRCR_2"/>
    <property type="match status" value="1"/>
</dbReference>
<dbReference type="InterPro" id="IPR036772">
    <property type="entry name" value="SRCR-like_dom_sf"/>
</dbReference>
<evidence type="ECO:0000256" key="9">
    <source>
        <dbReference type="ARBA" id="ARBA00023157"/>
    </source>
</evidence>
<protein>
    <submittedName>
        <fullName evidence="18">Uncharacterized protein</fullName>
    </submittedName>
</protein>
<proteinExistence type="predicted"/>
<evidence type="ECO:0000256" key="15">
    <source>
        <dbReference type="SAM" id="Phobius"/>
    </source>
</evidence>
<dbReference type="Gene3D" id="4.10.400.10">
    <property type="entry name" value="Low-density Lipoprotein Receptor"/>
    <property type="match status" value="5"/>
</dbReference>
<dbReference type="PROSITE" id="PS50068">
    <property type="entry name" value="LDLRA_2"/>
    <property type="match status" value="5"/>
</dbReference>
<comment type="caution">
    <text evidence="13">Lacks conserved residue(s) required for the propagation of feature annotation.</text>
</comment>
<dbReference type="InterPro" id="IPR001254">
    <property type="entry name" value="Trypsin_dom"/>
</dbReference>
<evidence type="ECO:0000256" key="13">
    <source>
        <dbReference type="PROSITE-ProRule" id="PRU00196"/>
    </source>
</evidence>
<dbReference type="GO" id="GO:0042562">
    <property type="term" value="F:hormone binding"/>
    <property type="evidence" value="ECO:0007669"/>
    <property type="project" value="TreeGrafter"/>
</dbReference>
<dbReference type="PROSITE" id="PS01209">
    <property type="entry name" value="LDLRA_1"/>
    <property type="match status" value="3"/>
</dbReference>
<dbReference type="PRINTS" id="PR00261">
    <property type="entry name" value="LDLRECEPTOR"/>
</dbReference>
<dbReference type="SMART" id="SM00020">
    <property type="entry name" value="Tryp_SPc"/>
    <property type="match status" value="1"/>
</dbReference>
<dbReference type="InterPro" id="IPR043504">
    <property type="entry name" value="Peptidase_S1_PA_chymotrypsin"/>
</dbReference>
<keyword evidence="3 15" id="KW-0812">Transmembrane</keyword>
<evidence type="ECO:0000256" key="1">
    <source>
        <dbReference type="ARBA" id="ARBA00004167"/>
    </source>
</evidence>
<evidence type="ECO:0000313" key="19">
    <source>
        <dbReference type="Proteomes" id="UP001286313"/>
    </source>
</evidence>
<feature type="region of interest" description="Disordered" evidence="14">
    <location>
        <begin position="937"/>
        <end position="966"/>
    </location>
</feature>
<feature type="disulfide bond" evidence="12">
    <location>
        <begin position="1083"/>
        <end position="1098"/>
    </location>
</feature>
<dbReference type="SUPFAM" id="SSF57424">
    <property type="entry name" value="LDL receptor-like module"/>
    <property type="match status" value="5"/>
</dbReference>
<dbReference type="GO" id="GO:0016324">
    <property type="term" value="C:apical plasma membrane"/>
    <property type="evidence" value="ECO:0007669"/>
    <property type="project" value="TreeGrafter"/>
</dbReference>
<feature type="disulfide bond" evidence="12">
    <location>
        <begin position="1045"/>
        <end position="1060"/>
    </location>
</feature>
<evidence type="ECO:0000259" key="17">
    <source>
        <dbReference type="PROSITE" id="PS50287"/>
    </source>
</evidence>
<feature type="compositionally biased region" description="Basic and acidic residues" evidence="14">
    <location>
        <begin position="894"/>
        <end position="909"/>
    </location>
</feature>
<feature type="disulfide bond" evidence="12">
    <location>
        <begin position="1071"/>
        <end position="1089"/>
    </location>
</feature>
<keyword evidence="11" id="KW-0325">Glycoprotein</keyword>
<feature type="compositionally biased region" description="Low complexity" evidence="14">
    <location>
        <begin position="939"/>
        <end position="966"/>
    </location>
</feature>
<feature type="transmembrane region" description="Helical" evidence="15">
    <location>
        <begin position="9"/>
        <end position="29"/>
    </location>
</feature>
<dbReference type="InterPro" id="IPR023415">
    <property type="entry name" value="LDLR_class-A_CS"/>
</dbReference>
<dbReference type="EMBL" id="JAWQEG010001828">
    <property type="protein sequence ID" value="KAK3876402.1"/>
    <property type="molecule type" value="Genomic_DNA"/>
</dbReference>
<dbReference type="SUPFAM" id="SSF56487">
    <property type="entry name" value="SRCR-like"/>
    <property type="match status" value="1"/>
</dbReference>
<keyword evidence="19" id="KW-1185">Reference proteome</keyword>
<dbReference type="Proteomes" id="UP001286313">
    <property type="component" value="Unassembled WGS sequence"/>
</dbReference>
<feature type="disulfide bond" evidence="12">
    <location>
        <begin position="1125"/>
        <end position="1140"/>
    </location>
</feature>
<dbReference type="CDD" id="cd00112">
    <property type="entry name" value="LDLa"/>
    <property type="match status" value="5"/>
</dbReference>
<keyword evidence="5" id="KW-0378">Hydrolase</keyword>
<feature type="region of interest" description="Disordered" evidence="14">
    <location>
        <begin position="498"/>
        <end position="602"/>
    </location>
</feature>
<dbReference type="InterPro" id="IPR036055">
    <property type="entry name" value="LDL_receptor-like_sf"/>
</dbReference>
<evidence type="ECO:0000256" key="14">
    <source>
        <dbReference type="SAM" id="MobiDB-lite"/>
    </source>
</evidence>
<dbReference type="GO" id="GO:0006898">
    <property type="term" value="P:receptor-mediated endocytosis"/>
    <property type="evidence" value="ECO:0007669"/>
    <property type="project" value="TreeGrafter"/>
</dbReference>
<feature type="compositionally biased region" description="Basic and acidic residues" evidence="14">
    <location>
        <begin position="817"/>
        <end position="827"/>
    </location>
</feature>
<keyword evidence="4" id="KW-0677">Repeat</keyword>
<feature type="domain" description="SRCR" evidence="17">
    <location>
        <begin position="1197"/>
        <end position="1309"/>
    </location>
</feature>
<evidence type="ECO:0000256" key="5">
    <source>
        <dbReference type="ARBA" id="ARBA00022801"/>
    </source>
</evidence>
<dbReference type="PROSITE" id="PS50240">
    <property type="entry name" value="TRYPSIN_DOM"/>
    <property type="match status" value="1"/>
</dbReference>
<feature type="compositionally biased region" description="Low complexity" evidence="14">
    <location>
        <begin position="1590"/>
        <end position="1629"/>
    </location>
</feature>